<dbReference type="InterPro" id="IPR000182">
    <property type="entry name" value="GNAT_dom"/>
</dbReference>
<dbReference type="InterPro" id="IPR050832">
    <property type="entry name" value="Bact_Acetyltransf"/>
</dbReference>
<feature type="domain" description="N-acetyltransferase" evidence="3">
    <location>
        <begin position="20"/>
        <end position="191"/>
    </location>
</feature>
<evidence type="ECO:0000313" key="4">
    <source>
        <dbReference type="EMBL" id="GAA4855939.1"/>
    </source>
</evidence>
<reference evidence="5" key="1">
    <citation type="journal article" date="2019" name="Int. J. Syst. Evol. Microbiol.">
        <title>The Global Catalogue of Microorganisms (GCM) 10K type strain sequencing project: providing services to taxonomists for standard genome sequencing and annotation.</title>
        <authorList>
            <consortium name="The Broad Institute Genomics Platform"/>
            <consortium name="The Broad Institute Genome Sequencing Center for Infectious Disease"/>
            <person name="Wu L."/>
            <person name="Ma J."/>
        </authorList>
    </citation>
    <scope>NUCLEOTIDE SEQUENCE [LARGE SCALE GENOMIC DNA]</scope>
    <source>
        <strain evidence="5">JCM 13006</strain>
    </source>
</reference>
<dbReference type="InterPro" id="IPR016181">
    <property type="entry name" value="Acyl_CoA_acyltransferase"/>
</dbReference>
<dbReference type="CDD" id="cd04301">
    <property type="entry name" value="NAT_SF"/>
    <property type="match status" value="1"/>
</dbReference>
<dbReference type="EMBL" id="BAABIS010000001">
    <property type="protein sequence ID" value="GAA4855939.1"/>
    <property type="molecule type" value="Genomic_DNA"/>
</dbReference>
<dbReference type="Gene3D" id="3.40.630.30">
    <property type="match status" value="1"/>
</dbReference>
<protein>
    <submittedName>
        <fullName evidence="4">GNAT family N-acetyltransferase</fullName>
    </submittedName>
</protein>
<dbReference type="PANTHER" id="PTHR43877:SF2">
    <property type="entry name" value="AMINOALKYLPHOSPHONATE N-ACETYLTRANSFERASE-RELATED"/>
    <property type="match status" value="1"/>
</dbReference>
<comment type="caution">
    <text evidence="4">The sequence shown here is derived from an EMBL/GenBank/DDBJ whole genome shotgun (WGS) entry which is preliminary data.</text>
</comment>
<organism evidence="4 5">
    <name type="scientific">Kitasatospora terrestris</name>
    <dbReference type="NCBI Taxonomy" id="258051"/>
    <lineage>
        <taxon>Bacteria</taxon>
        <taxon>Bacillati</taxon>
        <taxon>Actinomycetota</taxon>
        <taxon>Actinomycetes</taxon>
        <taxon>Kitasatosporales</taxon>
        <taxon>Streptomycetaceae</taxon>
        <taxon>Kitasatospora</taxon>
    </lineage>
</organism>
<dbReference type="Pfam" id="PF00583">
    <property type="entry name" value="Acetyltransf_1"/>
    <property type="match status" value="1"/>
</dbReference>
<evidence type="ECO:0000313" key="5">
    <source>
        <dbReference type="Proteomes" id="UP001501752"/>
    </source>
</evidence>
<name>A0ABP9DTP5_9ACTN</name>
<evidence type="ECO:0000256" key="2">
    <source>
        <dbReference type="ARBA" id="ARBA00023315"/>
    </source>
</evidence>
<dbReference type="Proteomes" id="UP001501752">
    <property type="component" value="Unassembled WGS sequence"/>
</dbReference>
<keyword evidence="5" id="KW-1185">Reference proteome</keyword>
<proteinExistence type="predicted"/>
<evidence type="ECO:0000259" key="3">
    <source>
        <dbReference type="PROSITE" id="PS51186"/>
    </source>
</evidence>
<accession>A0ABP9DTP5</accession>
<dbReference type="PROSITE" id="PS51186">
    <property type="entry name" value="GNAT"/>
    <property type="match status" value="1"/>
</dbReference>
<dbReference type="SUPFAM" id="SSF55729">
    <property type="entry name" value="Acyl-CoA N-acyltransferases (Nat)"/>
    <property type="match status" value="1"/>
</dbReference>
<dbReference type="PANTHER" id="PTHR43877">
    <property type="entry name" value="AMINOALKYLPHOSPHONATE N-ACETYLTRANSFERASE-RELATED-RELATED"/>
    <property type="match status" value="1"/>
</dbReference>
<keyword evidence="1" id="KW-0808">Transferase</keyword>
<gene>
    <name evidence="4" type="ORF">GCM10023235_36830</name>
</gene>
<sequence>MNTATDRVNTATDRGTPAVTEIVRLTATDLTACRDGLGELLLDAVADGASIGFLAALDHADAAAWWLRYETALADGSRLTWVARDPGGRILGTVSLVLGDKDNGRHRAEVVKLMVHRDARGRGLARRLLDTAEHAAAAASATLLLLDTRTGSPAERLYHSAGWTRYGLVPGYAADPDGTLASCSFFYKSVG</sequence>
<evidence type="ECO:0000256" key="1">
    <source>
        <dbReference type="ARBA" id="ARBA00022679"/>
    </source>
</evidence>
<keyword evidence="2" id="KW-0012">Acyltransferase</keyword>